<name>K6Y8D8_9ALTE</name>
<dbReference type="AlphaFoldDB" id="K6Y8D8"/>
<reference evidence="2" key="1">
    <citation type="journal article" date="2014" name="Environ. Microbiol.">
        <title>Comparative genomics of the marine bacterial genus Glaciecola reveals the high degree of genomic diversity and genomic characteristic for cold adaptation.</title>
        <authorList>
            <person name="Qin Q.L."/>
            <person name="Xie B.B."/>
            <person name="Yu Y."/>
            <person name="Shu Y.L."/>
            <person name="Rong J.C."/>
            <person name="Zhang Y.J."/>
            <person name="Zhao D.L."/>
            <person name="Chen X.L."/>
            <person name="Zhang X.Y."/>
            <person name="Chen B."/>
            <person name="Zhou B.C."/>
            <person name="Zhang Y.Z."/>
        </authorList>
    </citation>
    <scope>NUCLEOTIDE SEQUENCE [LARGE SCALE GENOMIC DNA]</scope>
    <source>
        <strain evidence="2">ACAM 615</strain>
    </source>
</reference>
<comment type="caution">
    <text evidence="1">The sequence shown here is derived from an EMBL/GenBank/DDBJ whole genome shotgun (WGS) entry which is preliminary data.</text>
</comment>
<gene>
    <name evidence="1" type="ORF">GPAL_2163</name>
</gene>
<evidence type="ECO:0000313" key="2">
    <source>
        <dbReference type="Proteomes" id="UP000006251"/>
    </source>
</evidence>
<sequence>MFSKSGFAPNCMVIFAVVIKETSEYKKLLTWQKALRTIVENRAHYT</sequence>
<keyword evidence="2" id="KW-1185">Reference proteome</keyword>
<organism evidence="1 2">
    <name type="scientific">Brumicola pallidula DSM 14239 = ACAM 615</name>
    <dbReference type="NCBI Taxonomy" id="1121922"/>
    <lineage>
        <taxon>Bacteria</taxon>
        <taxon>Pseudomonadati</taxon>
        <taxon>Pseudomonadota</taxon>
        <taxon>Gammaproteobacteria</taxon>
        <taxon>Alteromonadales</taxon>
        <taxon>Alteromonadaceae</taxon>
        <taxon>Brumicola</taxon>
    </lineage>
</organism>
<dbReference type="EMBL" id="BAEQ01000040">
    <property type="protein sequence ID" value="GAC29024.1"/>
    <property type="molecule type" value="Genomic_DNA"/>
</dbReference>
<dbReference type="Proteomes" id="UP000006251">
    <property type="component" value="Unassembled WGS sequence"/>
</dbReference>
<evidence type="ECO:0000313" key="1">
    <source>
        <dbReference type="EMBL" id="GAC29024.1"/>
    </source>
</evidence>
<protein>
    <submittedName>
        <fullName evidence="1">Uncharacterized protein</fullName>
    </submittedName>
</protein>
<proteinExistence type="predicted"/>
<accession>K6Y8D8</accession>